<name>A0A251SD59_HELAN</name>
<protein>
    <submittedName>
        <fullName evidence="1">Uncharacterized protein</fullName>
    </submittedName>
</protein>
<evidence type="ECO:0000313" key="2">
    <source>
        <dbReference type="Proteomes" id="UP000215914"/>
    </source>
</evidence>
<dbReference type="OMA" id="FMHIVDG"/>
<organism evidence="1 2">
    <name type="scientific">Helianthus annuus</name>
    <name type="common">Common sunflower</name>
    <dbReference type="NCBI Taxonomy" id="4232"/>
    <lineage>
        <taxon>Eukaryota</taxon>
        <taxon>Viridiplantae</taxon>
        <taxon>Streptophyta</taxon>
        <taxon>Embryophyta</taxon>
        <taxon>Tracheophyta</taxon>
        <taxon>Spermatophyta</taxon>
        <taxon>Magnoliopsida</taxon>
        <taxon>eudicotyledons</taxon>
        <taxon>Gunneridae</taxon>
        <taxon>Pentapetalae</taxon>
        <taxon>asterids</taxon>
        <taxon>campanulids</taxon>
        <taxon>Asterales</taxon>
        <taxon>Asteraceae</taxon>
        <taxon>Asteroideae</taxon>
        <taxon>Heliantheae alliance</taxon>
        <taxon>Heliantheae</taxon>
        <taxon>Helianthus</taxon>
    </lineage>
</organism>
<evidence type="ECO:0000313" key="1">
    <source>
        <dbReference type="EMBL" id="OTF96683.1"/>
    </source>
</evidence>
<dbReference type="Proteomes" id="UP000215914">
    <property type="component" value="Chromosome 15"/>
</dbReference>
<dbReference type="PANTHER" id="PTHR47150">
    <property type="entry name" value="OS12G0169200 PROTEIN"/>
    <property type="match status" value="1"/>
</dbReference>
<reference evidence="2" key="1">
    <citation type="journal article" date="2017" name="Nature">
        <title>The sunflower genome provides insights into oil metabolism, flowering and Asterid evolution.</title>
        <authorList>
            <person name="Badouin H."/>
            <person name="Gouzy J."/>
            <person name="Grassa C.J."/>
            <person name="Murat F."/>
            <person name="Staton S.E."/>
            <person name="Cottret L."/>
            <person name="Lelandais-Briere C."/>
            <person name="Owens G.L."/>
            <person name="Carrere S."/>
            <person name="Mayjonade B."/>
            <person name="Legrand L."/>
            <person name="Gill N."/>
            <person name="Kane N.C."/>
            <person name="Bowers J.E."/>
            <person name="Hubner S."/>
            <person name="Bellec A."/>
            <person name="Berard A."/>
            <person name="Berges H."/>
            <person name="Blanchet N."/>
            <person name="Boniface M.C."/>
            <person name="Brunel D."/>
            <person name="Catrice O."/>
            <person name="Chaidir N."/>
            <person name="Claudel C."/>
            <person name="Donnadieu C."/>
            <person name="Faraut T."/>
            <person name="Fievet G."/>
            <person name="Helmstetter N."/>
            <person name="King M."/>
            <person name="Knapp S.J."/>
            <person name="Lai Z."/>
            <person name="Le Paslier M.C."/>
            <person name="Lippi Y."/>
            <person name="Lorenzon L."/>
            <person name="Mandel J.R."/>
            <person name="Marage G."/>
            <person name="Marchand G."/>
            <person name="Marquand E."/>
            <person name="Bret-Mestries E."/>
            <person name="Morien E."/>
            <person name="Nambeesan S."/>
            <person name="Nguyen T."/>
            <person name="Pegot-Espagnet P."/>
            <person name="Pouilly N."/>
            <person name="Raftis F."/>
            <person name="Sallet E."/>
            <person name="Schiex T."/>
            <person name="Thomas J."/>
            <person name="Vandecasteele C."/>
            <person name="Vares D."/>
            <person name="Vear F."/>
            <person name="Vautrin S."/>
            <person name="Crespi M."/>
            <person name="Mangin B."/>
            <person name="Burke J.M."/>
            <person name="Salse J."/>
            <person name="Munos S."/>
            <person name="Vincourt P."/>
            <person name="Rieseberg L.H."/>
            <person name="Langlade N.B."/>
        </authorList>
    </citation>
    <scope>NUCLEOTIDE SEQUENCE [LARGE SCALE GENOMIC DNA]</scope>
    <source>
        <strain evidence="2">cv. SF193</strain>
    </source>
</reference>
<dbReference type="PANTHER" id="PTHR47150:SF5">
    <property type="entry name" value="OS07G0546750 PROTEIN"/>
    <property type="match status" value="1"/>
</dbReference>
<dbReference type="EMBL" id="CM007904">
    <property type="protein sequence ID" value="OTF96683.1"/>
    <property type="molecule type" value="Genomic_DNA"/>
</dbReference>
<sequence length="97" mass="11361">MSKWLFLRIVNDLEANYDYFKQKPDARGALGFTGIQKCTSALRILAYGNTTDINDEYLKMAEKTTRDSLEHFCRERLHGRTFKRSTRYIMPSMVCLV</sequence>
<dbReference type="AlphaFoldDB" id="A0A251SD59"/>
<dbReference type="InParanoid" id="A0A251SD59"/>
<proteinExistence type="predicted"/>
<gene>
    <name evidence="1" type="ORF">HannXRQ_Chr15g0496861</name>
</gene>
<accession>A0A251SD59</accession>
<keyword evidence="2" id="KW-1185">Reference proteome</keyword>